<name>A0A840UVU1_9FIRM</name>
<evidence type="ECO:0000256" key="9">
    <source>
        <dbReference type="ARBA" id="ARBA00023136"/>
    </source>
</evidence>
<dbReference type="InterPro" id="IPR002146">
    <property type="entry name" value="ATP_synth_b/b'su_bac/chlpt"/>
</dbReference>
<accession>A0A840UVU1</accession>
<dbReference type="NCBIfam" id="TIGR01144">
    <property type="entry name" value="ATP_synt_b"/>
    <property type="match status" value="1"/>
</dbReference>
<dbReference type="InterPro" id="IPR028987">
    <property type="entry name" value="ATP_synth_B-like_membr_sf"/>
</dbReference>
<dbReference type="EMBL" id="JACHFH010000030">
    <property type="protein sequence ID" value="MBB5337013.1"/>
    <property type="molecule type" value="Genomic_DNA"/>
</dbReference>
<comment type="function">
    <text evidence="11 13">F(1)F(0) ATP synthase produces ATP from ADP in the presence of a proton or sodium gradient. F-type ATPases consist of two structural domains, F(1) containing the extramembraneous catalytic core and F(0) containing the membrane proton channel, linked together by a central stalk and a peripheral stalk. During catalysis, ATP synthesis in the catalytic domain of F(1) is coupled via a rotary mechanism of the central stalk subunits to proton translocation.</text>
</comment>
<keyword evidence="15" id="KW-0175">Coiled coil</keyword>
<dbReference type="GO" id="GO:0045259">
    <property type="term" value="C:proton-transporting ATP synthase complex"/>
    <property type="evidence" value="ECO:0007669"/>
    <property type="project" value="UniProtKB-KW"/>
</dbReference>
<evidence type="ECO:0000256" key="14">
    <source>
        <dbReference type="RuleBase" id="RU003848"/>
    </source>
</evidence>
<evidence type="ECO:0000256" key="2">
    <source>
        <dbReference type="ARBA" id="ARBA00022448"/>
    </source>
</evidence>
<dbReference type="CDD" id="cd06503">
    <property type="entry name" value="ATP-synt_Fo_b"/>
    <property type="match status" value="1"/>
</dbReference>
<evidence type="ECO:0000256" key="12">
    <source>
        <dbReference type="ARBA" id="ARBA00037847"/>
    </source>
</evidence>
<dbReference type="GO" id="GO:0046933">
    <property type="term" value="F:proton-transporting ATP synthase activity, rotational mechanism"/>
    <property type="evidence" value="ECO:0007669"/>
    <property type="project" value="UniProtKB-UniRule"/>
</dbReference>
<dbReference type="AlphaFoldDB" id="A0A840UVU1"/>
<keyword evidence="4 13" id="KW-0138">CF(0)</keyword>
<proteinExistence type="inferred from homology"/>
<dbReference type="Proteomes" id="UP000559117">
    <property type="component" value="Unassembled WGS sequence"/>
</dbReference>
<dbReference type="SUPFAM" id="SSF81573">
    <property type="entry name" value="F1F0 ATP synthase subunit B, membrane domain"/>
    <property type="match status" value="1"/>
</dbReference>
<evidence type="ECO:0000256" key="1">
    <source>
        <dbReference type="ARBA" id="ARBA00005513"/>
    </source>
</evidence>
<evidence type="ECO:0000256" key="15">
    <source>
        <dbReference type="SAM" id="Coils"/>
    </source>
</evidence>
<dbReference type="GO" id="GO:0005886">
    <property type="term" value="C:plasma membrane"/>
    <property type="evidence" value="ECO:0007669"/>
    <property type="project" value="UniProtKB-SubCell"/>
</dbReference>
<evidence type="ECO:0000313" key="17">
    <source>
        <dbReference type="Proteomes" id="UP000559117"/>
    </source>
</evidence>
<evidence type="ECO:0000256" key="5">
    <source>
        <dbReference type="ARBA" id="ARBA00022692"/>
    </source>
</evidence>
<comment type="caution">
    <text evidence="16">The sequence shown here is derived from an EMBL/GenBank/DDBJ whole genome shotgun (WGS) entry which is preliminary data.</text>
</comment>
<keyword evidence="2 13" id="KW-0813">Transport</keyword>
<dbReference type="Gene3D" id="6.10.250.1580">
    <property type="match status" value="1"/>
</dbReference>
<dbReference type="Pfam" id="PF00430">
    <property type="entry name" value="ATP-synt_B"/>
    <property type="match status" value="1"/>
</dbReference>
<feature type="coiled-coil region" evidence="15">
    <location>
        <begin position="32"/>
        <end position="117"/>
    </location>
</feature>
<comment type="function">
    <text evidence="13">Component of the F(0) channel, it forms part of the peripheral stalk, linking F(1) to F(0).</text>
</comment>
<evidence type="ECO:0000313" key="16">
    <source>
        <dbReference type="EMBL" id="MBB5337013.1"/>
    </source>
</evidence>
<comment type="subcellular location">
    <subcellularLocation>
        <location evidence="13">Cell membrane</location>
        <topology evidence="13">Single-pass membrane protein</topology>
    </subcellularLocation>
    <subcellularLocation>
        <location evidence="12">Endomembrane system</location>
        <topology evidence="12">Single-pass membrane protein</topology>
    </subcellularLocation>
</comment>
<evidence type="ECO:0000256" key="10">
    <source>
        <dbReference type="ARBA" id="ARBA00023310"/>
    </source>
</evidence>
<evidence type="ECO:0000256" key="3">
    <source>
        <dbReference type="ARBA" id="ARBA00022475"/>
    </source>
</evidence>
<keyword evidence="8 13" id="KW-0406">Ion transport</keyword>
<keyword evidence="17" id="KW-1185">Reference proteome</keyword>
<keyword evidence="5 13" id="KW-0812">Transmembrane</keyword>
<keyword evidence="10 13" id="KW-0066">ATP synthesis</keyword>
<gene>
    <name evidence="13" type="primary">atpF</name>
    <name evidence="16" type="ORF">HNR32_002169</name>
</gene>
<comment type="similarity">
    <text evidence="1 13 14">Belongs to the ATPase B chain family.</text>
</comment>
<evidence type="ECO:0000256" key="11">
    <source>
        <dbReference type="ARBA" id="ARBA00025198"/>
    </source>
</evidence>
<dbReference type="HAMAP" id="MF_01398">
    <property type="entry name" value="ATP_synth_b_bprime"/>
    <property type="match status" value="1"/>
</dbReference>
<protein>
    <recommendedName>
        <fullName evidence="13">ATP synthase subunit b</fullName>
    </recommendedName>
    <alternativeName>
        <fullName evidence="13">ATP synthase F(0) sector subunit b</fullName>
    </alternativeName>
    <alternativeName>
        <fullName evidence="13">ATPase subunit I</fullName>
    </alternativeName>
    <alternativeName>
        <fullName evidence="13">F-type ATPase subunit b</fullName>
        <shortName evidence="13">F-ATPase subunit b</shortName>
    </alternativeName>
</protein>
<keyword evidence="3 13" id="KW-1003">Cell membrane</keyword>
<evidence type="ECO:0000256" key="7">
    <source>
        <dbReference type="ARBA" id="ARBA00022989"/>
    </source>
</evidence>
<feature type="transmembrane region" description="Helical" evidence="13">
    <location>
        <begin position="6"/>
        <end position="29"/>
    </location>
</feature>
<sequence>MISLQLGTFMAQIVNFVILVILLKVFAYNPIMKILHERRAKIINSLQAAENDEKKAQQTLAEYQKQLADARITAQEIVDKATKRAQEEHDASIAQTKQEIEQMRKNAKEDIARERDHAAVQLKGEVVSLSILAASKIVAANMDNAANEKLVGEFIEKLDKDKLGGLSC</sequence>
<keyword evidence="9 13" id="KW-0472">Membrane</keyword>
<dbReference type="RefSeq" id="WP_375782638.1">
    <property type="nucleotide sequence ID" value="NZ_JACHFH010000030.1"/>
</dbReference>
<organism evidence="16 17">
    <name type="scientific">Pectinatus brassicae</name>
    <dbReference type="NCBI Taxonomy" id="862415"/>
    <lineage>
        <taxon>Bacteria</taxon>
        <taxon>Bacillati</taxon>
        <taxon>Bacillota</taxon>
        <taxon>Negativicutes</taxon>
        <taxon>Selenomonadales</taxon>
        <taxon>Selenomonadaceae</taxon>
        <taxon>Pectinatus</taxon>
    </lineage>
</organism>
<dbReference type="PANTHER" id="PTHR33445">
    <property type="entry name" value="ATP SYNTHASE SUBUNIT B', CHLOROPLASTIC"/>
    <property type="match status" value="1"/>
</dbReference>
<evidence type="ECO:0000256" key="6">
    <source>
        <dbReference type="ARBA" id="ARBA00022781"/>
    </source>
</evidence>
<evidence type="ECO:0000256" key="13">
    <source>
        <dbReference type="HAMAP-Rule" id="MF_01398"/>
    </source>
</evidence>
<evidence type="ECO:0000256" key="8">
    <source>
        <dbReference type="ARBA" id="ARBA00023065"/>
    </source>
</evidence>
<dbReference type="GO" id="GO:0012505">
    <property type="term" value="C:endomembrane system"/>
    <property type="evidence" value="ECO:0007669"/>
    <property type="project" value="UniProtKB-SubCell"/>
</dbReference>
<dbReference type="PANTHER" id="PTHR33445:SF1">
    <property type="entry name" value="ATP SYNTHASE SUBUNIT B"/>
    <property type="match status" value="1"/>
</dbReference>
<dbReference type="InterPro" id="IPR005864">
    <property type="entry name" value="ATP_synth_F0_bsu_bac"/>
</dbReference>
<dbReference type="GO" id="GO:0046961">
    <property type="term" value="F:proton-transporting ATPase activity, rotational mechanism"/>
    <property type="evidence" value="ECO:0007669"/>
    <property type="project" value="TreeGrafter"/>
</dbReference>
<reference evidence="16 17" key="1">
    <citation type="submission" date="2020-08" db="EMBL/GenBank/DDBJ databases">
        <title>Genomic Encyclopedia of Type Strains, Phase IV (KMG-IV): sequencing the most valuable type-strain genomes for metagenomic binning, comparative biology and taxonomic classification.</title>
        <authorList>
            <person name="Goeker M."/>
        </authorList>
    </citation>
    <scope>NUCLEOTIDE SEQUENCE [LARGE SCALE GENOMIC DNA]</scope>
    <source>
        <strain evidence="16 17">DSM 24661</strain>
    </source>
</reference>
<keyword evidence="7 13" id="KW-1133">Transmembrane helix</keyword>
<keyword evidence="6 13" id="KW-0375">Hydrogen ion transport</keyword>
<comment type="subunit">
    <text evidence="13">F-type ATPases have 2 components, F(1) - the catalytic core - and F(0) - the membrane proton channel. F(1) has five subunits: alpha(3), beta(3), gamma(1), delta(1), epsilon(1). F(0) has three main subunits: a(1), b(2) and c(10-14). The alpha and beta chains form an alternating ring which encloses part of the gamma chain. F(1) is attached to F(0) by a central stalk formed by the gamma and epsilon chains, while a peripheral stalk is formed by the delta and b chains.</text>
</comment>
<evidence type="ECO:0000256" key="4">
    <source>
        <dbReference type="ARBA" id="ARBA00022547"/>
    </source>
</evidence>
<dbReference type="InterPro" id="IPR050059">
    <property type="entry name" value="ATP_synthase_B_chain"/>
</dbReference>